<gene>
    <name evidence="1" type="ORF">CRG98_032482</name>
</gene>
<sequence length="235" mass="25823">PRCARRRVGDVAVGVARLGLKSRVGDPSGRQPRPVGEKQVGTLAPGTARCEVGLVGLLRGGSTRPWADPSVPRPEQTRKCERKPCKNEENLVREKRVNGGCARLIGPRTVATSSGGRCALNALRCLGIIVRYSEIVVVFAFRGNTRRLAGRRSRPLKRTSGDPAEFQKGRFEGPFACQWSEPRELCQKRRPWGIGVSWLKQDAPEMRPDVSLVTLALRGIFEAPYWAPFGASVAR</sequence>
<dbReference type="EMBL" id="PGOL01002551">
    <property type="protein sequence ID" value="PKI47126.1"/>
    <property type="molecule type" value="Genomic_DNA"/>
</dbReference>
<dbReference type="AlphaFoldDB" id="A0A2I0IUN1"/>
<organism evidence="1 2">
    <name type="scientific">Punica granatum</name>
    <name type="common">Pomegranate</name>
    <dbReference type="NCBI Taxonomy" id="22663"/>
    <lineage>
        <taxon>Eukaryota</taxon>
        <taxon>Viridiplantae</taxon>
        <taxon>Streptophyta</taxon>
        <taxon>Embryophyta</taxon>
        <taxon>Tracheophyta</taxon>
        <taxon>Spermatophyta</taxon>
        <taxon>Magnoliopsida</taxon>
        <taxon>eudicotyledons</taxon>
        <taxon>Gunneridae</taxon>
        <taxon>Pentapetalae</taxon>
        <taxon>rosids</taxon>
        <taxon>malvids</taxon>
        <taxon>Myrtales</taxon>
        <taxon>Lythraceae</taxon>
        <taxon>Punica</taxon>
    </lineage>
</organism>
<evidence type="ECO:0000313" key="1">
    <source>
        <dbReference type="EMBL" id="PKI47126.1"/>
    </source>
</evidence>
<comment type="caution">
    <text evidence="1">The sequence shown here is derived from an EMBL/GenBank/DDBJ whole genome shotgun (WGS) entry which is preliminary data.</text>
</comment>
<keyword evidence="2" id="KW-1185">Reference proteome</keyword>
<protein>
    <submittedName>
        <fullName evidence="1">Uncharacterized protein</fullName>
    </submittedName>
</protein>
<feature type="non-terminal residue" evidence="1">
    <location>
        <position position="1"/>
    </location>
</feature>
<proteinExistence type="predicted"/>
<reference evidence="1 2" key="1">
    <citation type="submission" date="2017-11" db="EMBL/GenBank/DDBJ databases">
        <title>De-novo sequencing of pomegranate (Punica granatum L.) genome.</title>
        <authorList>
            <person name="Akparov Z."/>
            <person name="Amiraslanov A."/>
            <person name="Hajiyeva S."/>
            <person name="Abbasov M."/>
            <person name="Kaur K."/>
            <person name="Hamwieh A."/>
            <person name="Solovyev V."/>
            <person name="Salamov A."/>
            <person name="Braich B."/>
            <person name="Kosarev P."/>
            <person name="Mahmoud A."/>
            <person name="Hajiyev E."/>
            <person name="Babayeva S."/>
            <person name="Izzatullayeva V."/>
            <person name="Mammadov A."/>
            <person name="Mammadov A."/>
            <person name="Sharifova S."/>
            <person name="Ojaghi J."/>
            <person name="Eynullazada K."/>
            <person name="Bayramov B."/>
            <person name="Abdulazimova A."/>
            <person name="Shahmuradov I."/>
        </authorList>
    </citation>
    <scope>NUCLEOTIDE SEQUENCE [LARGE SCALE GENOMIC DNA]</scope>
    <source>
        <strain evidence="2">cv. AG2017</strain>
        <tissue evidence="1">Leaf</tissue>
    </source>
</reference>
<evidence type="ECO:0000313" key="2">
    <source>
        <dbReference type="Proteomes" id="UP000233551"/>
    </source>
</evidence>
<dbReference type="Proteomes" id="UP000233551">
    <property type="component" value="Unassembled WGS sequence"/>
</dbReference>
<name>A0A2I0IUN1_PUNGR</name>
<accession>A0A2I0IUN1</accession>